<evidence type="ECO:0000313" key="4">
    <source>
        <dbReference type="EMBL" id="CAB3359941.1"/>
    </source>
</evidence>
<feature type="compositionally biased region" description="Low complexity" evidence="1">
    <location>
        <begin position="151"/>
        <end position="169"/>
    </location>
</feature>
<feature type="chain" id="PRO_5035831640" evidence="3">
    <location>
        <begin position="18"/>
        <end position="169"/>
    </location>
</feature>
<organism evidence="4 5">
    <name type="scientific">Cloeon dipterum</name>
    <dbReference type="NCBI Taxonomy" id="197152"/>
    <lineage>
        <taxon>Eukaryota</taxon>
        <taxon>Metazoa</taxon>
        <taxon>Ecdysozoa</taxon>
        <taxon>Arthropoda</taxon>
        <taxon>Hexapoda</taxon>
        <taxon>Insecta</taxon>
        <taxon>Pterygota</taxon>
        <taxon>Palaeoptera</taxon>
        <taxon>Ephemeroptera</taxon>
        <taxon>Pisciforma</taxon>
        <taxon>Baetidae</taxon>
        <taxon>Cloeon</taxon>
    </lineage>
</organism>
<evidence type="ECO:0000256" key="2">
    <source>
        <dbReference type="SAM" id="Phobius"/>
    </source>
</evidence>
<evidence type="ECO:0000313" key="5">
    <source>
        <dbReference type="Proteomes" id="UP000494165"/>
    </source>
</evidence>
<keyword evidence="2" id="KW-1133">Transmembrane helix</keyword>
<proteinExistence type="predicted"/>
<feature type="compositionally biased region" description="Pro residues" evidence="1">
    <location>
        <begin position="141"/>
        <end position="150"/>
    </location>
</feature>
<keyword evidence="2" id="KW-0472">Membrane</keyword>
<accession>A0A8S1BKU7</accession>
<dbReference type="AlphaFoldDB" id="A0A8S1BKU7"/>
<protein>
    <submittedName>
        <fullName evidence="4">Uncharacterized protein</fullName>
    </submittedName>
</protein>
<evidence type="ECO:0000256" key="1">
    <source>
        <dbReference type="SAM" id="MobiDB-lite"/>
    </source>
</evidence>
<evidence type="ECO:0000256" key="3">
    <source>
        <dbReference type="SAM" id="SignalP"/>
    </source>
</evidence>
<dbReference type="EMBL" id="CADEPI010000002">
    <property type="protein sequence ID" value="CAB3359941.1"/>
    <property type="molecule type" value="Genomic_DNA"/>
</dbReference>
<feature type="region of interest" description="Disordered" evidence="1">
    <location>
        <begin position="125"/>
        <end position="169"/>
    </location>
</feature>
<gene>
    <name evidence="4" type="ORF">CLODIP_2_CD07942</name>
</gene>
<comment type="caution">
    <text evidence="4">The sequence shown here is derived from an EMBL/GenBank/DDBJ whole genome shotgun (WGS) entry which is preliminary data.</text>
</comment>
<dbReference type="Proteomes" id="UP000494165">
    <property type="component" value="Unassembled WGS sequence"/>
</dbReference>
<feature type="signal peptide" evidence="3">
    <location>
        <begin position="1"/>
        <end position="17"/>
    </location>
</feature>
<keyword evidence="5" id="KW-1185">Reference proteome</keyword>
<feature type="transmembrane region" description="Helical" evidence="2">
    <location>
        <begin position="27"/>
        <end position="46"/>
    </location>
</feature>
<reference evidence="4 5" key="1">
    <citation type="submission" date="2020-04" db="EMBL/GenBank/DDBJ databases">
        <authorList>
            <person name="Alioto T."/>
            <person name="Alioto T."/>
            <person name="Gomez Garrido J."/>
        </authorList>
    </citation>
    <scope>NUCLEOTIDE SEQUENCE [LARGE SCALE GENOMIC DNA]</scope>
</reference>
<name>A0A8S1BKU7_9INSE</name>
<keyword evidence="3" id="KW-0732">Signal</keyword>
<sequence length="169" mass="17907">MATGISVLGLAYCLVQALQVAGVQYLATLTSVSLLAFLLMYLMWCASSRRRHQMHNSGVESGIDCEYQTSLAAVGRGGGVVAPRGVAHHLSMPSCSSSVDLHDAELLRSLAAAGVYVGPAEYKPPRAITPPPSYEEAVRGMPPPAPPAPPGLHQHLHGQQQQHEPPLPE</sequence>
<keyword evidence="2" id="KW-0812">Transmembrane</keyword>
<dbReference type="OrthoDB" id="8196328at2759"/>